<dbReference type="GO" id="GO:0016020">
    <property type="term" value="C:membrane"/>
    <property type="evidence" value="ECO:0007669"/>
    <property type="project" value="UniProtKB-SubCell"/>
</dbReference>
<evidence type="ECO:0000256" key="2">
    <source>
        <dbReference type="ARBA" id="ARBA00007362"/>
    </source>
</evidence>
<feature type="domain" description="EamA" evidence="7">
    <location>
        <begin position="44"/>
        <end position="116"/>
    </location>
</feature>
<comment type="subcellular location">
    <subcellularLocation>
        <location evidence="1">Membrane</location>
        <topology evidence="1">Multi-pass membrane protein</topology>
    </subcellularLocation>
</comment>
<keyword evidence="5 6" id="KW-0472">Membrane</keyword>
<keyword evidence="9" id="KW-1185">Reference proteome</keyword>
<keyword evidence="3 6" id="KW-0812">Transmembrane</keyword>
<feature type="transmembrane region" description="Helical" evidence="6">
    <location>
        <begin position="104"/>
        <end position="121"/>
    </location>
</feature>
<proteinExistence type="inferred from homology"/>
<dbReference type="PANTHER" id="PTHR32322:SF2">
    <property type="entry name" value="EAMA DOMAIN-CONTAINING PROTEIN"/>
    <property type="match status" value="1"/>
</dbReference>
<dbReference type="AlphaFoldDB" id="C6HXI2"/>
<reference evidence="8 9" key="1">
    <citation type="journal article" date="2009" name="Appl. Environ. Microbiol.">
        <title>Community genomic and proteomic analyses of chemoautotrophic iron-oxidizing "Leptospirillum rubarum" (Group II) and "Leptospirillum ferrodiazotrophum" (Group III) bacteria in acid mine drainage biofilms.</title>
        <authorList>
            <person name="Goltsman D.S."/>
            <person name="Denef V.J."/>
            <person name="Singer S.W."/>
            <person name="VerBerkmoes N.C."/>
            <person name="Lefsrud M."/>
            <person name="Mueller R.S."/>
            <person name="Dick G.J."/>
            <person name="Sun C.L."/>
            <person name="Wheeler K.E."/>
            <person name="Zemla A."/>
            <person name="Baker B.J."/>
            <person name="Hauser L."/>
            <person name="Land M."/>
            <person name="Shah M.B."/>
            <person name="Thelen M.P."/>
            <person name="Hettich R.L."/>
            <person name="Banfield J.F."/>
        </authorList>
    </citation>
    <scope>NUCLEOTIDE SEQUENCE [LARGE SCALE GENOMIC DNA]</scope>
</reference>
<evidence type="ECO:0000256" key="1">
    <source>
        <dbReference type="ARBA" id="ARBA00004141"/>
    </source>
</evidence>
<evidence type="ECO:0000313" key="8">
    <source>
        <dbReference type="EMBL" id="EES52811.1"/>
    </source>
</evidence>
<gene>
    <name evidence="8" type="ORF">UBAL3_92050182</name>
</gene>
<keyword evidence="4 6" id="KW-1133">Transmembrane helix</keyword>
<evidence type="ECO:0000256" key="3">
    <source>
        <dbReference type="ARBA" id="ARBA00022692"/>
    </source>
</evidence>
<feature type="transmembrane region" description="Helical" evidence="6">
    <location>
        <begin position="217"/>
        <end position="237"/>
    </location>
</feature>
<evidence type="ECO:0000256" key="6">
    <source>
        <dbReference type="SAM" id="Phobius"/>
    </source>
</evidence>
<dbReference type="SUPFAM" id="SSF103481">
    <property type="entry name" value="Multidrug resistance efflux transporter EmrE"/>
    <property type="match status" value="2"/>
</dbReference>
<dbReference type="Pfam" id="PF00892">
    <property type="entry name" value="EamA"/>
    <property type="match status" value="2"/>
</dbReference>
<accession>C6HXI2</accession>
<dbReference type="PANTHER" id="PTHR32322">
    <property type="entry name" value="INNER MEMBRANE TRANSPORTER"/>
    <property type="match status" value="1"/>
</dbReference>
<dbReference type="InterPro" id="IPR037185">
    <property type="entry name" value="EmrE-like"/>
</dbReference>
<organism evidence="8 9">
    <name type="scientific">Leptospirillum ferrodiazotrophum</name>
    <dbReference type="NCBI Taxonomy" id="412449"/>
    <lineage>
        <taxon>Bacteria</taxon>
        <taxon>Pseudomonadati</taxon>
        <taxon>Nitrospirota</taxon>
        <taxon>Nitrospiria</taxon>
        <taxon>Nitrospirales</taxon>
        <taxon>Nitrospiraceae</taxon>
        <taxon>Leptospirillum</taxon>
    </lineage>
</organism>
<feature type="transmembrane region" description="Helical" evidence="6">
    <location>
        <begin position="243"/>
        <end position="261"/>
    </location>
</feature>
<dbReference type="EMBL" id="GG693873">
    <property type="protein sequence ID" value="EES52811.1"/>
    <property type="molecule type" value="Genomic_DNA"/>
</dbReference>
<dbReference type="Proteomes" id="UP000009374">
    <property type="component" value="Unassembled WGS sequence"/>
</dbReference>
<sequence>MSSASCLAINMSVSQCSAGHVVPKILDGRRVLKFVAHPLRMPPLTYVFPLGLLQSTGFVGCTLWALEYGSAGKTAILVYMMPIWLVLLSSVFLGERIRGLEKPALGLSLVGLLLILDPLNIKGGTGLLLAVLSGIFWALSAVWQKRFGSPAYDILDVTAWQMVLGGVAILGLALLVDPWTIHWTTGLTLALLYNAVPGNALAWILWAYALHRLPSGVAGMGTLLAPAVGILASWGQLGERPDWLEGSGMTLIFVSMALVIAEHMRDHEVIEFSEAQE</sequence>
<evidence type="ECO:0000256" key="5">
    <source>
        <dbReference type="ARBA" id="ARBA00023136"/>
    </source>
</evidence>
<feature type="domain" description="EamA" evidence="7">
    <location>
        <begin position="125"/>
        <end position="260"/>
    </location>
</feature>
<feature type="transmembrane region" description="Helical" evidence="6">
    <location>
        <begin position="46"/>
        <end position="66"/>
    </location>
</feature>
<dbReference type="InterPro" id="IPR050638">
    <property type="entry name" value="AA-Vitamin_Transporters"/>
</dbReference>
<evidence type="ECO:0000313" key="9">
    <source>
        <dbReference type="Proteomes" id="UP000009374"/>
    </source>
</evidence>
<evidence type="ECO:0000256" key="4">
    <source>
        <dbReference type="ARBA" id="ARBA00022989"/>
    </source>
</evidence>
<name>C6HXI2_9BACT</name>
<evidence type="ECO:0000259" key="7">
    <source>
        <dbReference type="Pfam" id="PF00892"/>
    </source>
</evidence>
<dbReference type="InterPro" id="IPR000620">
    <property type="entry name" value="EamA_dom"/>
</dbReference>
<feature type="transmembrane region" description="Helical" evidence="6">
    <location>
        <begin position="72"/>
        <end position="92"/>
    </location>
</feature>
<feature type="transmembrane region" description="Helical" evidence="6">
    <location>
        <begin position="155"/>
        <end position="176"/>
    </location>
</feature>
<comment type="similarity">
    <text evidence="2">Belongs to the EamA transporter family.</text>
</comment>
<protein>
    <recommendedName>
        <fullName evidence="7">EamA domain-containing protein</fullName>
    </recommendedName>
</protein>
<feature type="transmembrane region" description="Helical" evidence="6">
    <location>
        <begin position="188"/>
        <end position="210"/>
    </location>
</feature>